<dbReference type="Pfam" id="PF17796">
    <property type="entry name" value="Vault_4"/>
    <property type="match status" value="1"/>
</dbReference>
<dbReference type="FunFam" id="2.30.30.570:FF:000001">
    <property type="entry name" value="major vault protein-like"/>
    <property type="match status" value="1"/>
</dbReference>
<dbReference type="InterPro" id="IPR041134">
    <property type="entry name" value="Vault_2"/>
</dbReference>
<evidence type="ECO:0000313" key="18">
    <source>
        <dbReference type="EMBL" id="KAK2832920.1"/>
    </source>
</evidence>
<feature type="region of interest" description="Disordered" evidence="15">
    <location>
        <begin position="876"/>
        <end position="1171"/>
    </location>
</feature>
<dbReference type="InterPro" id="IPR036770">
    <property type="entry name" value="Ankyrin_rpt-contain_sf"/>
</dbReference>
<feature type="compositionally biased region" description="Polar residues" evidence="15">
    <location>
        <begin position="479"/>
        <end position="495"/>
    </location>
</feature>
<feature type="region of interest" description="Disordered" evidence="15">
    <location>
        <begin position="715"/>
        <end position="768"/>
    </location>
</feature>
<dbReference type="SMART" id="SM00454">
    <property type="entry name" value="SAM"/>
    <property type="match status" value="2"/>
</dbReference>
<feature type="compositionally biased region" description="Low complexity" evidence="15">
    <location>
        <begin position="1115"/>
        <end position="1133"/>
    </location>
</feature>
<dbReference type="InterPro" id="IPR041139">
    <property type="entry name" value="MVP_rep_dom"/>
</dbReference>
<dbReference type="FunFam" id="2.30.30.620:FF:000002">
    <property type="entry name" value="Major vault protein"/>
    <property type="match status" value="1"/>
</dbReference>
<dbReference type="GO" id="GO:0005737">
    <property type="term" value="C:cytoplasm"/>
    <property type="evidence" value="ECO:0007669"/>
    <property type="project" value="UniProtKB-SubCell"/>
</dbReference>
<comment type="subunit">
    <text evidence="10">The vault ribonucleoprotein particle is a huge (400 A x 670 A) cage structure of 12.9 MDa. It consists of a dimer of half-vaults, with each half-vault comprising 39 identical major vault protein (MVP) chains, PARP4 and one or more vault RNAs (vRNAs).</text>
</comment>
<dbReference type="FunFam" id="1.10.150.50:FF:000028">
    <property type="entry name" value="caskin-2 isoform X2"/>
    <property type="match status" value="1"/>
</dbReference>
<dbReference type="FunFam" id="2.30.30.560:FF:000001">
    <property type="entry name" value="major vault protein-like"/>
    <property type="match status" value="1"/>
</dbReference>
<dbReference type="Pfam" id="PF13637">
    <property type="entry name" value="Ank_4"/>
    <property type="match status" value="1"/>
</dbReference>
<keyword evidence="14" id="KW-0175">Coiled coil</keyword>
<evidence type="ECO:0000256" key="10">
    <source>
        <dbReference type="ARBA" id="ARBA00025889"/>
    </source>
</evidence>
<dbReference type="FunFam" id="2.30.30.40:FF:000062">
    <property type="entry name" value="caskin-2 isoform X1"/>
    <property type="match status" value="1"/>
</dbReference>
<feature type="compositionally biased region" description="Acidic residues" evidence="15">
    <location>
        <begin position="848"/>
        <end position="857"/>
    </location>
</feature>
<dbReference type="InterPro" id="IPR035499">
    <property type="entry name" value="Caskin2_SH3"/>
</dbReference>
<feature type="region of interest" description="Disordered" evidence="15">
    <location>
        <begin position="1644"/>
        <end position="1664"/>
    </location>
</feature>
<feature type="region of interest" description="Disordered" evidence="15">
    <location>
        <begin position="402"/>
        <end position="495"/>
    </location>
</feature>
<dbReference type="InterPro" id="IPR036028">
    <property type="entry name" value="SH3-like_dom_sf"/>
</dbReference>
<dbReference type="PRINTS" id="PR01415">
    <property type="entry name" value="ANKYRIN"/>
</dbReference>
<keyword evidence="6" id="KW-0677">Repeat</keyword>
<evidence type="ECO:0000256" key="6">
    <source>
        <dbReference type="ARBA" id="ARBA00022737"/>
    </source>
</evidence>
<dbReference type="Pfam" id="PF16907">
    <property type="entry name" value="Caskin-Pro-rich"/>
    <property type="match status" value="1"/>
</dbReference>
<feature type="repeat" description="MVP" evidence="13">
    <location>
        <begin position="1366"/>
        <end position="1426"/>
    </location>
</feature>
<feature type="repeat" description="ANK" evidence="11">
    <location>
        <begin position="188"/>
        <end position="220"/>
    </location>
</feature>
<evidence type="ECO:0000259" key="16">
    <source>
        <dbReference type="PROSITE" id="PS50002"/>
    </source>
</evidence>
<feature type="repeat" description="ANK" evidence="11">
    <location>
        <begin position="81"/>
        <end position="113"/>
    </location>
</feature>
<dbReference type="InterPro" id="IPR001660">
    <property type="entry name" value="SAM"/>
</dbReference>
<dbReference type="InterPro" id="IPR002499">
    <property type="entry name" value="Vault_N"/>
</dbReference>
<feature type="repeat" description="MVP" evidence="13">
    <location>
        <begin position="1701"/>
        <end position="1754"/>
    </location>
</feature>
<dbReference type="Pfam" id="PF16632">
    <property type="entry name" value="Caskin-tail"/>
    <property type="match status" value="1"/>
</dbReference>
<comment type="caution">
    <text evidence="18">The sequence shown here is derived from an EMBL/GenBank/DDBJ whole genome shotgun (WGS) entry which is preliminary data.</text>
</comment>
<dbReference type="Pfam" id="PF17794">
    <property type="entry name" value="Vault_2"/>
    <property type="match status" value="2"/>
</dbReference>
<dbReference type="InterPro" id="IPR032232">
    <property type="entry name" value="Caskin1-CID"/>
</dbReference>
<dbReference type="PROSITE" id="PS51224">
    <property type="entry name" value="MVP"/>
    <property type="match status" value="7"/>
</dbReference>
<dbReference type="Gene3D" id="6.20.380.10">
    <property type="match status" value="1"/>
</dbReference>
<dbReference type="CDD" id="cd12063">
    <property type="entry name" value="SH3_Caskin2"/>
    <property type="match status" value="1"/>
</dbReference>
<dbReference type="InterPro" id="IPR035498">
    <property type="entry name" value="Caskin1/2_SAM_2"/>
</dbReference>
<accession>A0AA88M8B0</accession>
<dbReference type="Pfam" id="PF11978">
    <property type="entry name" value="MVP_shoulder"/>
    <property type="match status" value="1"/>
</dbReference>
<feature type="compositionally biased region" description="Basic and acidic residues" evidence="15">
    <location>
        <begin position="1010"/>
        <end position="1028"/>
    </location>
</feature>
<dbReference type="SMART" id="SM00326">
    <property type="entry name" value="SH3"/>
    <property type="match status" value="1"/>
</dbReference>
<feature type="compositionally biased region" description="Polar residues" evidence="15">
    <location>
        <begin position="725"/>
        <end position="746"/>
    </location>
</feature>
<feature type="compositionally biased region" description="Low complexity" evidence="15">
    <location>
        <begin position="789"/>
        <end position="800"/>
    </location>
</feature>
<evidence type="ECO:0000256" key="9">
    <source>
        <dbReference type="ARBA" id="ARBA00024814"/>
    </source>
</evidence>
<evidence type="ECO:0000256" key="4">
    <source>
        <dbReference type="ARBA" id="ARBA00022443"/>
    </source>
</evidence>
<evidence type="ECO:0000313" key="19">
    <source>
        <dbReference type="Proteomes" id="UP001187415"/>
    </source>
</evidence>
<dbReference type="InterPro" id="IPR032117">
    <property type="entry name" value="Caskin_C"/>
</dbReference>
<keyword evidence="4 12" id="KW-0728">SH3 domain</keyword>
<dbReference type="Pfam" id="PF17795">
    <property type="entry name" value="Vault_3"/>
    <property type="match status" value="1"/>
</dbReference>
<feature type="coiled-coil region" evidence="14">
    <location>
        <begin position="2047"/>
        <end position="2089"/>
    </location>
</feature>
<dbReference type="InterPro" id="IPR043023">
    <property type="entry name" value="MVP_rep_sf"/>
</dbReference>
<feature type="coiled-coil region" evidence="14">
    <location>
        <begin position="1974"/>
        <end position="2023"/>
    </location>
</feature>
<feature type="compositionally biased region" description="Polar residues" evidence="15">
    <location>
        <begin position="999"/>
        <end position="1009"/>
    </location>
</feature>
<feature type="repeat" description="ANK" evidence="11">
    <location>
        <begin position="220"/>
        <end position="252"/>
    </location>
</feature>
<dbReference type="Pfam" id="PF07653">
    <property type="entry name" value="SH3_2"/>
    <property type="match status" value="1"/>
</dbReference>
<dbReference type="SUPFAM" id="SSF47769">
    <property type="entry name" value="SAM/Pointed domain"/>
    <property type="match status" value="2"/>
</dbReference>
<dbReference type="Pfam" id="PF16600">
    <property type="entry name" value="Caskin1-CID"/>
    <property type="match status" value="1"/>
</dbReference>
<dbReference type="EMBL" id="JAUPFM010000013">
    <property type="protein sequence ID" value="KAK2832920.1"/>
    <property type="molecule type" value="Genomic_DNA"/>
</dbReference>
<dbReference type="FunFam" id="1.25.40.20:FF:000225">
    <property type="entry name" value="caskin-1 isoform X1"/>
    <property type="match status" value="1"/>
</dbReference>
<dbReference type="InterPro" id="IPR043179">
    <property type="entry name" value="Vault_2_sf"/>
</dbReference>
<dbReference type="InterPro" id="IPR021870">
    <property type="entry name" value="MVP_shoulder"/>
</dbReference>
<dbReference type="FunFam" id="2.30.30.560:FF:000002">
    <property type="entry name" value="Major vault protein-alpha"/>
    <property type="match status" value="1"/>
</dbReference>
<comment type="function">
    <text evidence="9">Required for normal vault structure. Vaults are multi-subunit structures that may act as scaffolds for proteins involved in signal transduction. Vaults may also play a role in nucleo-cytoplasmic transport.</text>
</comment>
<sequence>MGKEQDLLQAVKNGDLLSTQKLLSKLKTNRNKLLGSTKRLNVNYQDSDGFSALHHAALTGTTELLSALLEAQATVDIKDSNGMRPLHYAAWQGKAESVLMLLRAGASVNGVSLDGHIPLHLAAQYGHYEVSEMLLQHQSKPCLVNKAKKTPLDLACEFGRVKVAQLLLNSNMVAALLEDERKEPTDSAFTTPLHLAARNGHKDVIRLLLKAGIDINKTTKSGTALHEASLYGKTEVVKLLLDAGVDVNIRNTYNQTALDIVNQFTTSHASKDIKQLLRDATGVLQVRALKDYWNLHDPTALNIRAGDVIMVLEQHMDDRWKGHIHDSQRGTDRVGFFPPSIVEVISRRNGGTLSRHASLPTQRQQLLSRAPLSSSLSSNPQTDDSYTLYTSPTHMVLPLANGLTTNTAGDRNSVGSTGSVGSTRSAGSGQSTESNNAPNGLQHHNSHHDNTSKPTPPAVDSGRSDASQLTCDVAGGTPRRQTVTVQRPAEQSFSQQFVRPQQLLEGKDAEAIYQWLSEFQLEQYTGNFISAGYDVPTISRMTPEDLTAIGVTKPGHRKKVSIEINNLNIPEWLPEYILAIGLPQYHKKLSENGYDSISIVKDLTWEDLQEIGITKLGHQKKLMLAVKKLCDIQRAILQAESGQGTLHRKGPGALHLVAIEPPDVGGECSSPHTPKMMTFQDSELSAELQTALSSHYGGCEDGLAIKNAVGISQSQESIDARSRGSGRSQEPPTASVTPHSWSQESLDGSPAKERNLPEGWDQRPLPKQVPLGTATVFKYPAIPAKPKLPGSRGSSPHGSPALKGFSYLHSHCGSTDLSSSSRPEGHTMTLAPPKKRPQGTTRYALSDGEPDEDDEEPALPSGNLLSYATLTRKPGRSQLARLQSSPEKNGNVGRSQSFAVRARKKGPPPPPPKRLSSVSSTTSGELSDSSTTSSTCGVVTDSPGSVRSITASLEGSTEGKNSPDPKQNVVQQELPPPSLIFAGQEPREATVVRRRVQSECITTQDSSSTEPDRGVKSDSEEEESKGRGQEGSSSPQNSSSECIPFAEEGNLTIKQRPKAPGPPRAEAVLEPPEKPAAKNLEVPEFNLKESDTVKRRHKPKDKEQGGGSPCRDGAEASGSESSSSRPSSQSQEEASLRIGKVSLERPASPATGSPVKPPLSPKPPAVAPKPIRQSLLSAQGLSSSPVTVSVVQSVAFASPSSPSHGPLPSTPVLPPQSPALTARHPVCVPGPGQVPDLQCGPAVVQQRLDQTSTSLEAALKAVERKLYLEDSSDSRANTVKSAGTILDDIGNMFDDLADQLDAILSLSVSVSLLAPRTSTVVFYRTEDLVEHNTNIARVEIGPLTYIRQDNERVLFSPVRMIMVPPRHYCVVLNPVARDDDDQVLFDQSGQAKLRHADQEIRLTQDPFPLYPGEEIQQNVTALQIVYPDTALRLQALLDFEEDGGEKRVAGDEWLFEGPGTYIPRKEVAVLETIKATVIRENQAIRLRARKEGVDRGGSTESQEWLVSKVGAYLPGAHEEVIDIVNAFILTDKKALHVRALRPFKDAGKRDRRTGEEWLVTIADREAHIPSVSEEVVGVVNVTTLSSRQYCVILDPVGHDGKPQLGQKRVVKGERSFFLQPGEHLESGIQDVYVLSEEEGLVLRAQEEEEEEEQTPERAKRSRRSGILRRPGDRWMLRGPIEYVPPATVEVVLRRQAIPLDENEGIYVRDIKTGKVRAVIGHTYMLTQDEELWEKELPPNVEALLASPIDPLANRSDRSVIVPGRPRDKTRVVSYRVPHNAAVQVYDYREKKARVVFGPEMVMLGPDEQFTVLSLSGDKPKRANVIKAFCLLLGPDFFTDIITIETADHARLQLQLAYNWHFQIKSHEDSADAAALFSVPDFVGDACKAIASRIRGAVASVQFDDFHKNSNRIICSAVFGFDEKLAVKPSLHFHQNNLVISSVDIQSVEPVDQRTRDALQKSVQLAIEITTNSQEAAARHEAERLEQEARGKLERQKITDQAEAERARKELLELEALSAAVESTGAAKAEAQSRAEAARIQGEAAVNEAKLKAEAQRIEAEAELLRLAKAREQELNYKKEIDRLEVEKQERLAQIESQRFSQLVESLGSDTLKEIARAGPELQVKMLQALGLKSTLITDGSSPINLFTTANGLLGALPGQGQGQ</sequence>
<dbReference type="InterPro" id="IPR013761">
    <property type="entry name" value="SAM/pointed_sf"/>
</dbReference>
<feature type="repeat" description="MVP" evidence="13">
    <location>
        <begin position="1531"/>
        <end position="1585"/>
    </location>
</feature>
<dbReference type="Gene3D" id="2.30.30.40">
    <property type="entry name" value="SH3 Domains"/>
    <property type="match status" value="1"/>
</dbReference>
<dbReference type="SUPFAM" id="SSF48403">
    <property type="entry name" value="Ankyrin repeat"/>
    <property type="match status" value="1"/>
</dbReference>
<dbReference type="Pfam" id="PF00536">
    <property type="entry name" value="SAM_1"/>
    <property type="match status" value="2"/>
</dbReference>
<dbReference type="GO" id="GO:0005634">
    <property type="term" value="C:nucleus"/>
    <property type="evidence" value="ECO:0007669"/>
    <property type="project" value="UniProtKB-SubCell"/>
</dbReference>
<reference evidence="18" key="1">
    <citation type="submission" date="2023-07" db="EMBL/GenBank/DDBJ databases">
        <title>Chromosome-level Genome Assembly of Striped Snakehead (Channa striata).</title>
        <authorList>
            <person name="Liu H."/>
        </authorList>
    </citation>
    <scope>NUCLEOTIDE SEQUENCE</scope>
    <source>
        <strain evidence="18">Gz</strain>
        <tissue evidence="18">Muscle</tissue>
    </source>
</reference>
<evidence type="ECO:0000256" key="1">
    <source>
        <dbReference type="ARBA" id="ARBA00004123"/>
    </source>
</evidence>
<feature type="compositionally biased region" description="Polar residues" evidence="15">
    <location>
        <begin position="880"/>
        <end position="898"/>
    </location>
</feature>
<dbReference type="PROSITE" id="PS50297">
    <property type="entry name" value="ANK_REP_REGION"/>
    <property type="match status" value="5"/>
</dbReference>
<dbReference type="FunFam" id="1.25.40.20:FF:000042">
    <property type="entry name" value="caskin-2 isoform X2"/>
    <property type="match status" value="1"/>
</dbReference>
<evidence type="ECO:0000256" key="5">
    <source>
        <dbReference type="ARBA" id="ARBA00022490"/>
    </source>
</evidence>
<evidence type="ECO:0000256" key="11">
    <source>
        <dbReference type="PROSITE-ProRule" id="PRU00023"/>
    </source>
</evidence>
<dbReference type="InterPro" id="IPR039059">
    <property type="entry name" value="MVP"/>
</dbReference>
<evidence type="ECO:0000256" key="2">
    <source>
        <dbReference type="ARBA" id="ARBA00004496"/>
    </source>
</evidence>
<feature type="region of interest" description="Disordered" evidence="15">
    <location>
        <begin position="783"/>
        <end position="802"/>
    </location>
</feature>
<comment type="subcellular location">
    <subcellularLocation>
        <location evidence="2 13">Cytoplasm</location>
    </subcellularLocation>
    <subcellularLocation>
        <location evidence="1">Nucleus</location>
    </subcellularLocation>
</comment>
<dbReference type="InterPro" id="IPR040989">
    <property type="entry name" value="Vault_3"/>
</dbReference>
<evidence type="ECO:0000256" key="14">
    <source>
        <dbReference type="SAM" id="Coils"/>
    </source>
</evidence>
<dbReference type="PROSITE" id="PS50002">
    <property type="entry name" value="SH3"/>
    <property type="match status" value="1"/>
</dbReference>
<dbReference type="FunFam" id="2.30.30.550:FF:000001">
    <property type="entry name" value="major vault protein-like"/>
    <property type="match status" value="3"/>
</dbReference>
<evidence type="ECO:0000256" key="13">
    <source>
        <dbReference type="PROSITE-ProRule" id="PRU00571"/>
    </source>
</evidence>
<dbReference type="GO" id="GO:1990904">
    <property type="term" value="C:ribonucleoprotein complex"/>
    <property type="evidence" value="ECO:0007669"/>
    <property type="project" value="UniProtKB-UniRule"/>
</dbReference>
<dbReference type="PROSITE" id="PS50105">
    <property type="entry name" value="SAM_DOMAIN"/>
    <property type="match status" value="2"/>
</dbReference>
<feature type="repeat" description="MVP" evidence="13">
    <location>
        <begin position="1636"/>
        <end position="1700"/>
    </location>
</feature>
<evidence type="ECO:0000259" key="17">
    <source>
        <dbReference type="PROSITE" id="PS50105"/>
    </source>
</evidence>
<dbReference type="Gene3D" id="1.10.150.50">
    <property type="entry name" value="Transcription Factor, Ets-1"/>
    <property type="match status" value="2"/>
</dbReference>
<dbReference type="InterPro" id="IPR041136">
    <property type="entry name" value="Vault_4"/>
</dbReference>
<feature type="compositionally biased region" description="Polar residues" evidence="15">
    <location>
        <begin position="430"/>
        <end position="443"/>
    </location>
</feature>
<keyword evidence="11" id="KW-0040">ANK repeat</keyword>
<feature type="compositionally biased region" description="Pro residues" evidence="15">
    <location>
        <begin position="1208"/>
        <end position="1217"/>
    </location>
</feature>
<dbReference type="CDD" id="cd08825">
    <property type="entry name" value="MVP_shoulder"/>
    <property type="match status" value="1"/>
</dbReference>
<dbReference type="PANTHER" id="PTHR14165">
    <property type="entry name" value="MAJOR VAULT PROTEIN"/>
    <property type="match status" value="1"/>
</dbReference>
<feature type="domain" description="SH3" evidence="16">
    <location>
        <begin position="281"/>
        <end position="347"/>
    </location>
</feature>
<feature type="region of interest" description="Disordered" evidence="15">
    <location>
        <begin position="1197"/>
        <end position="1218"/>
    </location>
</feature>
<dbReference type="SUPFAM" id="SSF50044">
    <property type="entry name" value="SH3-domain"/>
    <property type="match status" value="1"/>
</dbReference>
<dbReference type="Gene3D" id="1.25.40.20">
    <property type="entry name" value="Ankyrin repeat-containing domain"/>
    <property type="match status" value="3"/>
</dbReference>
<dbReference type="Gene3D" id="6.10.250.720">
    <property type="match status" value="1"/>
</dbReference>
<organism evidence="18 19">
    <name type="scientific">Channa striata</name>
    <name type="common">Snakehead murrel</name>
    <name type="synonym">Ophicephalus striatus</name>
    <dbReference type="NCBI Taxonomy" id="64152"/>
    <lineage>
        <taxon>Eukaryota</taxon>
        <taxon>Metazoa</taxon>
        <taxon>Chordata</taxon>
        <taxon>Craniata</taxon>
        <taxon>Vertebrata</taxon>
        <taxon>Euteleostomi</taxon>
        <taxon>Actinopterygii</taxon>
        <taxon>Neopterygii</taxon>
        <taxon>Teleostei</taxon>
        <taxon>Neoteleostei</taxon>
        <taxon>Acanthomorphata</taxon>
        <taxon>Anabantaria</taxon>
        <taxon>Anabantiformes</taxon>
        <taxon>Channoidei</taxon>
        <taxon>Channidae</taxon>
        <taxon>Channa</taxon>
    </lineage>
</organism>
<name>A0AA88M8B0_CHASR</name>
<dbReference type="Pfam" id="PF12796">
    <property type="entry name" value="Ank_2"/>
    <property type="match status" value="2"/>
</dbReference>
<keyword evidence="7" id="KW-0539">Nucleus</keyword>
<protein>
    <recommendedName>
        <fullName evidence="3">Major vault protein</fullName>
    </recommendedName>
</protein>
<dbReference type="PROSITE" id="PS50096">
    <property type="entry name" value="IQ"/>
    <property type="match status" value="1"/>
</dbReference>
<dbReference type="Gene3D" id="2.30.30.560">
    <property type="match status" value="2"/>
</dbReference>
<dbReference type="CDD" id="cd09498">
    <property type="entry name" value="SAM_caskin1_2_repeat2"/>
    <property type="match status" value="1"/>
</dbReference>
<feature type="region of interest" description="Disordered" evidence="15">
    <location>
        <begin position="812"/>
        <end position="863"/>
    </location>
</feature>
<dbReference type="Gene3D" id="3.30.479.30">
    <property type="entry name" value="Band 7 domain"/>
    <property type="match status" value="1"/>
</dbReference>
<feature type="repeat" description="MVP" evidence="13">
    <location>
        <begin position="1587"/>
        <end position="1635"/>
    </location>
</feature>
<evidence type="ECO:0000256" key="15">
    <source>
        <dbReference type="SAM" id="MobiDB-lite"/>
    </source>
</evidence>
<keyword evidence="8 13" id="KW-0687">Ribonucleoprotein</keyword>
<dbReference type="CDD" id="cd06503">
    <property type="entry name" value="ATP-synt_Fo_b"/>
    <property type="match status" value="1"/>
</dbReference>
<feature type="compositionally biased region" description="Low complexity" evidence="15">
    <location>
        <begin position="413"/>
        <end position="429"/>
    </location>
</feature>
<feature type="compositionally biased region" description="Low complexity" evidence="15">
    <location>
        <begin position="915"/>
        <end position="942"/>
    </location>
</feature>
<evidence type="ECO:0000256" key="7">
    <source>
        <dbReference type="ARBA" id="ARBA00023242"/>
    </source>
</evidence>
<feature type="domain" description="SAM" evidence="17">
    <location>
        <begin position="507"/>
        <end position="570"/>
    </location>
</feature>
<feature type="compositionally biased region" description="Low complexity" evidence="15">
    <location>
        <begin position="362"/>
        <end position="381"/>
    </location>
</feature>
<dbReference type="PROSITE" id="PS50088">
    <property type="entry name" value="ANK_REPEAT"/>
    <property type="match status" value="5"/>
</dbReference>
<feature type="compositionally biased region" description="Polar residues" evidence="15">
    <location>
        <begin position="943"/>
        <end position="971"/>
    </location>
</feature>
<dbReference type="Proteomes" id="UP001187415">
    <property type="component" value="Unassembled WGS sequence"/>
</dbReference>
<evidence type="ECO:0000256" key="8">
    <source>
        <dbReference type="ARBA" id="ARBA00023274"/>
    </source>
</evidence>
<dbReference type="Pfam" id="PF01505">
    <property type="entry name" value="Vault"/>
    <property type="match status" value="3"/>
</dbReference>
<feature type="domain" description="SAM" evidence="17">
    <location>
        <begin position="564"/>
        <end position="632"/>
    </location>
</feature>
<dbReference type="FunFam" id="3.30.479.30:FF:000010">
    <property type="entry name" value="major vault protein-like"/>
    <property type="match status" value="1"/>
</dbReference>
<feature type="repeat" description="ANK" evidence="11">
    <location>
        <begin position="114"/>
        <end position="146"/>
    </location>
</feature>
<dbReference type="SMART" id="SM00248">
    <property type="entry name" value="ANK"/>
    <property type="match status" value="6"/>
</dbReference>
<feature type="compositionally biased region" description="Pro residues" evidence="15">
    <location>
        <begin position="1155"/>
        <end position="1167"/>
    </location>
</feature>
<feature type="region of interest" description="Disordered" evidence="15">
    <location>
        <begin position="353"/>
        <end position="388"/>
    </location>
</feature>
<feature type="repeat" description="MVP" evidence="13">
    <location>
        <begin position="1427"/>
        <end position="1479"/>
    </location>
</feature>
<proteinExistence type="predicted"/>
<dbReference type="InterPro" id="IPR035497">
    <property type="entry name" value="Caskin1/2_SAM_1"/>
</dbReference>
<gene>
    <name evidence="18" type="ORF">Q5P01_016809</name>
</gene>
<dbReference type="InterPro" id="IPR001452">
    <property type="entry name" value="SH3_domain"/>
</dbReference>
<dbReference type="Gene3D" id="2.30.30.570">
    <property type="match status" value="2"/>
</dbReference>
<evidence type="ECO:0000256" key="12">
    <source>
        <dbReference type="PROSITE-ProRule" id="PRU00192"/>
    </source>
</evidence>
<feature type="repeat" description="MVP" evidence="13">
    <location>
        <begin position="1480"/>
        <end position="1530"/>
    </location>
</feature>
<dbReference type="Gene3D" id="2.30.30.620">
    <property type="match status" value="1"/>
</dbReference>
<dbReference type="Gene3D" id="2.30.30.550">
    <property type="entry name" value="Major Vault Protein repeat"/>
    <property type="match status" value="4"/>
</dbReference>
<dbReference type="InterPro" id="IPR036013">
    <property type="entry name" value="Band_7/SPFH_dom_sf"/>
</dbReference>
<keyword evidence="5 13" id="KW-0963">Cytoplasm</keyword>
<dbReference type="InterPro" id="IPR002110">
    <property type="entry name" value="Ankyrin_rpt"/>
</dbReference>
<dbReference type="PANTHER" id="PTHR14165:SF3">
    <property type="entry name" value="MAJOR VAULT PROTEIN"/>
    <property type="match status" value="1"/>
</dbReference>
<dbReference type="CDD" id="cd09497">
    <property type="entry name" value="SAM_caskin1_2_repeat1"/>
    <property type="match status" value="1"/>
</dbReference>
<feature type="compositionally biased region" description="Low complexity" evidence="15">
    <location>
        <begin position="1197"/>
        <end position="1207"/>
    </location>
</feature>
<keyword evidence="19" id="KW-1185">Reference proteome</keyword>
<evidence type="ECO:0000256" key="3">
    <source>
        <dbReference type="ARBA" id="ARBA00018296"/>
    </source>
</evidence>
<feature type="compositionally biased region" description="Polar residues" evidence="15">
    <location>
        <begin position="812"/>
        <end position="822"/>
    </location>
</feature>
<feature type="repeat" description="ANK" evidence="11">
    <location>
        <begin position="48"/>
        <end position="80"/>
    </location>
</feature>